<dbReference type="SUPFAM" id="SSF48403">
    <property type="entry name" value="Ankyrin repeat"/>
    <property type="match status" value="1"/>
</dbReference>
<keyword evidence="1" id="KW-0040">ANK repeat</keyword>
<dbReference type="EMBL" id="BEZZ01000084">
    <property type="protein sequence ID" value="GCC25363.1"/>
    <property type="molecule type" value="Genomic_DNA"/>
</dbReference>
<dbReference type="PROSITE" id="PS50088">
    <property type="entry name" value="ANK_REPEAT"/>
    <property type="match status" value="1"/>
</dbReference>
<dbReference type="SMART" id="SM00248">
    <property type="entry name" value="ANK"/>
    <property type="match status" value="1"/>
</dbReference>
<protein>
    <submittedName>
        <fullName evidence="2">Uncharacterized protein</fullName>
    </submittedName>
</protein>
<dbReference type="Gene3D" id="1.25.40.20">
    <property type="entry name" value="Ankyrin repeat-containing domain"/>
    <property type="match status" value="1"/>
</dbReference>
<dbReference type="STRING" id="137246.A0A401S4N6"/>
<evidence type="ECO:0000313" key="3">
    <source>
        <dbReference type="Proteomes" id="UP000287033"/>
    </source>
</evidence>
<organism evidence="2 3">
    <name type="scientific">Chiloscyllium punctatum</name>
    <name type="common">Brownbanded bambooshark</name>
    <name type="synonym">Hemiscyllium punctatum</name>
    <dbReference type="NCBI Taxonomy" id="137246"/>
    <lineage>
        <taxon>Eukaryota</taxon>
        <taxon>Metazoa</taxon>
        <taxon>Chordata</taxon>
        <taxon>Craniata</taxon>
        <taxon>Vertebrata</taxon>
        <taxon>Chondrichthyes</taxon>
        <taxon>Elasmobranchii</taxon>
        <taxon>Galeomorphii</taxon>
        <taxon>Galeoidea</taxon>
        <taxon>Orectolobiformes</taxon>
        <taxon>Hemiscylliidae</taxon>
        <taxon>Chiloscyllium</taxon>
    </lineage>
</organism>
<sequence length="308" mass="35099">MPLPAMPWSLGYCNPGGGQQESRWRKRCRKSSFAFYQAVRDLLPVWMLEEMRTMEVFHWEDSGRMSSYSPSEALLYALVHDHQAYGKYLLSEHPRAALAMPSTSFCCCSVLGQHLAMAVRYNRVATLSRILDSLRRLPEGERRQYIDRRGCEHVESGKTPLHLACELVRPECLTLLLGHGSSPYIRDCRGDTALDTLLQQLGSSPLDNPRVARCLHHLLLFMPELQFQMKTTLKDNASLWRTVLGTPLFQWLSGYSPAPLFIKAMQTLMRTIDPEKFPEGLDELPISHLLRTLDFKLTAGGTVRSNFE</sequence>
<evidence type="ECO:0000256" key="1">
    <source>
        <dbReference type="PROSITE-ProRule" id="PRU00023"/>
    </source>
</evidence>
<dbReference type="Pfam" id="PF00023">
    <property type="entry name" value="Ank"/>
    <property type="match status" value="1"/>
</dbReference>
<reference evidence="2 3" key="1">
    <citation type="journal article" date="2018" name="Nat. Ecol. Evol.">
        <title>Shark genomes provide insights into elasmobranch evolution and the origin of vertebrates.</title>
        <authorList>
            <person name="Hara Y"/>
            <person name="Yamaguchi K"/>
            <person name="Onimaru K"/>
            <person name="Kadota M"/>
            <person name="Koyanagi M"/>
            <person name="Keeley SD"/>
            <person name="Tatsumi K"/>
            <person name="Tanaka K"/>
            <person name="Motone F"/>
            <person name="Kageyama Y"/>
            <person name="Nozu R"/>
            <person name="Adachi N"/>
            <person name="Nishimura O"/>
            <person name="Nakagawa R"/>
            <person name="Tanegashima C"/>
            <person name="Kiyatake I"/>
            <person name="Matsumoto R"/>
            <person name="Murakumo K"/>
            <person name="Nishida K"/>
            <person name="Terakita A"/>
            <person name="Kuratani S"/>
            <person name="Sato K"/>
            <person name="Hyodo S Kuraku.S."/>
        </authorList>
    </citation>
    <scope>NUCLEOTIDE SEQUENCE [LARGE SCALE GENOMIC DNA]</scope>
</reference>
<dbReference type="OrthoDB" id="45365at2759"/>
<dbReference type="Proteomes" id="UP000287033">
    <property type="component" value="Unassembled WGS sequence"/>
</dbReference>
<evidence type="ECO:0000313" key="2">
    <source>
        <dbReference type="EMBL" id="GCC25363.1"/>
    </source>
</evidence>
<dbReference type="PROSITE" id="PS50297">
    <property type="entry name" value="ANK_REP_REGION"/>
    <property type="match status" value="1"/>
</dbReference>
<dbReference type="InterPro" id="IPR002110">
    <property type="entry name" value="Ankyrin_rpt"/>
</dbReference>
<name>A0A401S4N6_CHIPU</name>
<dbReference type="InterPro" id="IPR036770">
    <property type="entry name" value="Ankyrin_rpt-contain_sf"/>
</dbReference>
<accession>A0A401S4N6</accession>
<dbReference type="AlphaFoldDB" id="A0A401S4N6"/>
<comment type="caution">
    <text evidence="2">The sequence shown here is derived from an EMBL/GenBank/DDBJ whole genome shotgun (WGS) entry which is preliminary data.</text>
</comment>
<gene>
    <name evidence="2" type="ORF">chiPu_0003773</name>
</gene>
<dbReference type="OMA" id="ATEAFHW"/>
<keyword evidence="3" id="KW-1185">Reference proteome</keyword>
<proteinExistence type="predicted"/>
<feature type="repeat" description="ANK" evidence="1">
    <location>
        <begin position="156"/>
        <end position="188"/>
    </location>
</feature>